<evidence type="ECO:0000313" key="2">
    <source>
        <dbReference type="Proteomes" id="UP001302806"/>
    </source>
</evidence>
<organism evidence="1 2">
    <name type="scientific">Thalassobellus suaedae</name>
    <dbReference type="NCBI Taxonomy" id="3074124"/>
    <lineage>
        <taxon>Bacteria</taxon>
        <taxon>Pseudomonadati</taxon>
        <taxon>Bacteroidota</taxon>
        <taxon>Flavobacteriia</taxon>
        <taxon>Flavobacteriales</taxon>
        <taxon>Flavobacteriaceae</taxon>
        <taxon>Thalassobellus</taxon>
    </lineage>
</organism>
<dbReference type="EMBL" id="CP134537">
    <property type="protein sequence ID" value="WNH10011.1"/>
    <property type="molecule type" value="Genomic_DNA"/>
</dbReference>
<dbReference type="Proteomes" id="UP001302806">
    <property type="component" value="Chromosome"/>
</dbReference>
<evidence type="ECO:0000313" key="1">
    <source>
        <dbReference type="EMBL" id="WNH10011.1"/>
    </source>
</evidence>
<protein>
    <submittedName>
        <fullName evidence="1">Uncharacterized protein</fullName>
    </submittedName>
</protein>
<name>A0ABY9XVN0_9FLAO</name>
<sequence length="92" mass="10670">MECGICKQEFNEANLMEVVEHEHNGNYTLPNKGKKVIKHARDVYPHCSGEFSGGVHSYLSGDDYPKYDEQKEFKEGYFSAQRDLKDNYVLDF</sequence>
<gene>
    <name evidence="1" type="ORF">RHP51_04760</name>
</gene>
<reference evidence="1 2" key="1">
    <citation type="submission" date="2023-09" db="EMBL/GenBank/DDBJ databases">
        <title>Thalassobella suaedae gen. nov., sp. nov., a marine bacterium of the family Flavobacteriaceae isolated from a halophyte Suaeda japonica.</title>
        <authorList>
            <person name="Lee S.Y."/>
            <person name="Hwang C.Y."/>
        </authorList>
    </citation>
    <scope>NUCLEOTIDE SEQUENCE [LARGE SCALE GENOMIC DNA]</scope>
    <source>
        <strain evidence="1 2">HL-DH14</strain>
    </source>
</reference>
<dbReference type="RefSeq" id="WP_415866360.1">
    <property type="nucleotide sequence ID" value="NZ_CP134537.1"/>
</dbReference>
<proteinExistence type="predicted"/>
<accession>A0ABY9XVN0</accession>